<dbReference type="AlphaFoldDB" id="A0A8K1CH09"/>
<feature type="region of interest" description="Disordered" evidence="1">
    <location>
        <begin position="1"/>
        <end position="23"/>
    </location>
</feature>
<keyword evidence="2" id="KW-0472">Membrane</keyword>
<keyword evidence="4" id="KW-1185">Reference proteome</keyword>
<keyword evidence="2" id="KW-0812">Transmembrane</keyword>
<protein>
    <recommendedName>
        <fullName evidence="5">Transmembrane protein</fullName>
    </recommendedName>
</protein>
<feature type="compositionally biased region" description="Polar residues" evidence="1">
    <location>
        <begin position="1"/>
        <end position="12"/>
    </location>
</feature>
<sequence>MQNGVSYTSVQDGENGGLAASNEPVLATNGSVARTHRVHMHPAKSKLLHALGLGGLLGCVLMLVTMKMVITPLERLDEPDQSVYTQFDHLYDQLELLRNESIKSSQQMQLLLHQLQQTHAAASTRTALVEQAAKQSYRELAKEYLRESRLTIREGMVLQASQKRQIEAVQRERGRVSASELLDMLTTFTAPVYQSLERTQNMTLSDRIVALRSAVLQQNLPVSGREAVLLLSSPLFDTELTKRQRFAEAQKHKPYAFFVFCVVFGFVGTWLWFAVADEFARARSVLRNMQRVVKNFVNTFVVVEHVESSSMKGYETSRYVR</sequence>
<name>A0A8K1CH09_PYTOL</name>
<comment type="caution">
    <text evidence="3">The sequence shown here is derived from an EMBL/GenBank/DDBJ whole genome shotgun (WGS) entry which is preliminary data.</text>
</comment>
<feature type="transmembrane region" description="Helical" evidence="2">
    <location>
        <begin position="47"/>
        <end position="66"/>
    </location>
</feature>
<evidence type="ECO:0000256" key="1">
    <source>
        <dbReference type="SAM" id="MobiDB-lite"/>
    </source>
</evidence>
<evidence type="ECO:0000313" key="3">
    <source>
        <dbReference type="EMBL" id="TMW63217.1"/>
    </source>
</evidence>
<accession>A0A8K1CH09</accession>
<organism evidence="3 4">
    <name type="scientific">Pythium oligandrum</name>
    <name type="common">Mycoparasitic fungus</name>
    <dbReference type="NCBI Taxonomy" id="41045"/>
    <lineage>
        <taxon>Eukaryota</taxon>
        <taxon>Sar</taxon>
        <taxon>Stramenopiles</taxon>
        <taxon>Oomycota</taxon>
        <taxon>Peronosporomycetes</taxon>
        <taxon>Pythiales</taxon>
        <taxon>Pythiaceae</taxon>
        <taxon>Pythium</taxon>
    </lineage>
</organism>
<dbReference type="EMBL" id="SPLM01000072">
    <property type="protein sequence ID" value="TMW63217.1"/>
    <property type="molecule type" value="Genomic_DNA"/>
</dbReference>
<evidence type="ECO:0000313" key="4">
    <source>
        <dbReference type="Proteomes" id="UP000794436"/>
    </source>
</evidence>
<evidence type="ECO:0000256" key="2">
    <source>
        <dbReference type="SAM" id="Phobius"/>
    </source>
</evidence>
<keyword evidence="2" id="KW-1133">Transmembrane helix</keyword>
<feature type="transmembrane region" description="Helical" evidence="2">
    <location>
        <begin position="255"/>
        <end position="275"/>
    </location>
</feature>
<evidence type="ECO:0008006" key="5">
    <source>
        <dbReference type="Google" id="ProtNLM"/>
    </source>
</evidence>
<reference evidence="3" key="1">
    <citation type="submission" date="2019-03" db="EMBL/GenBank/DDBJ databases">
        <title>Long read genome sequence of the mycoparasitic Pythium oligandrum ATCC 38472 isolated from sugarbeet rhizosphere.</title>
        <authorList>
            <person name="Gaulin E."/>
        </authorList>
    </citation>
    <scope>NUCLEOTIDE SEQUENCE</scope>
    <source>
        <strain evidence="3">ATCC 38472_TT</strain>
    </source>
</reference>
<proteinExistence type="predicted"/>
<dbReference type="Proteomes" id="UP000794436">
    <property type="component" value="Unassembled WGS sequence"/>
</dbReference>
<gene>
    <name evidence="3" type="ORF">Poli38472_002158</name>
</gene>